<evidence type="ECO:0000256" key="6">
    <source>
        <dbReference type="ARBA" id="ARBA00022777"/>
    </source>
</evidence>
<dbReference type="EC" id="2.7.13.3" evidence="2"/>
<feature type="domain" description="Histidine kinase" evidence="10">
    <location>
        <begin position="384"/>
        <end position="595"/>
    </location>
</feature>
<evidence type="ECO:0000313" key="16">
    <source>
        <dbReference type="Proteomes" id="UP000597138"/>
    </source>
</evidence>
<evidence type="ECO:0000256" key="5">
    <source>
        <dbReference type="ARBA" id="ARBA00022679"/>
    </source>
</evidence>
<dbReference type="STRING" id="1071679.BG57_32160"/>
<dbReference type="InterPro" id="IPR036641">
    <property type="entry name" value="HPT_dom_sf"/>
</dbReference>
<dbReference type="InterPro" id="IPR037006">
    <property type="entry name" value="CheA-like_homodim_sf"/>
</dbReference>
<dbReference type="Gene3D" id="1.10.287.560">
    <property type="entry name" value="Histidine kinase CheA-like, homodimeric domain"/>
    <property type="match status" value="1"/>
</dbReference>
<dbReference type="SMART" id="SM00073">
    <property type="entry name" value="HPT"/>
    <property type="match status" value="1"/>
</dbReference>
<feature type="domain" description="CheW-like" evidence="11">
    <location>
        <begin position="597"/>
        <end position="731"/>
    </location>
</feature>
<organism evidence="14 15">
    <name type="scientific">Caballeronia grimmiae</name>
    <dbReference type="NCBI Taxonomy" id="1071679"/>
    <lineage>
        <taxon>Bacteria</taxon>
        <taxon>Pseudomonadati</taxon>
        <taxon>Pseudomonadota</taxon>
        <taxon>Betaproteobacteria</taxon>
        <taxon>Burkholderiales</taxon>
        <taxon>Burkholderiaceae</taxon>
        <taxon>Caballeronia</taxon>
    </lineage>
</organism>
<dbReference type="InterPro" id="IPR051315">
    <property type="entry name" value="Bact_Chemotaxis_CheA"/>
</dbReference>
<gene>
    <name evidence="14" type="ORF">BG57_32160</name>
    <name evidence="13" type="ORF">GCM10010985_48580</name>
</gene>
<reference evidence="16" key="3">
    <citation type="journal article" date="2019" name="Int. J. Syst. Evol. Microbiol.">
        <title>The Global Catalogue of Microorganisms (GCM) 10K type strain sequencing project: providing services to taxonomists for standard genome sequencing and annotation.</title>
        <authorList>
            <consortium name="The Broad Institute Genomics Platform"/>
            <consortium name="The Broad Institute Genome Sequencing Center for Infectious Disease"/>
            <person name="Wu L."/>
            <person name="Ma J."/>
        </authorList>
    </citation>
    <scope>NUCLEOTIDE SEQUENCE [LARGE SCALE GENOMIC DNA]</scope>
    <source>
        <strain evidence="16">CGMCC 1.11013</strain>
    </source>
</reference>
<sequence>MSSVLEQFIAESRELIEAAGDLLLELERNPTDMQRLDALFRAVHTIKGNSGLFDLPAFTRLVHSLEDRLDAARQGSALLGRELIDASLEACDHMSRMIDEVESEGDISADAAALATAMLTRFRDSEATSQAGAITPVPYEIDREDSSVADTWLVTYRPKADAFFCGEDPLYLVQSLPGLAHVEMECVGEEALGDEYDVFRANAAFKALCHAQRDALDECFRYVPDEVDLRRVPRVDLDAAERQRLSTLLCSQREAAKFAQPGSGVPASVATVLTNVAERLQVPVRGFYADRPAHVLPLIELLLLIVDANGEQQKRAGTPAPSTLARTPTTDTSAARAENRYLKIDRARVDRLMELIGEMIVAKNGLPYVARRVEAGGTPRDLAREVMHQYASVSRIADEMQDAVMRMRMIPFSSALQRFPRLVRDIALRLGKEVELVIKGEETEADKTIIEGIGDPLLHIVRNSLDHGFELPQERVDAGKARRGTLTIDAHQEGDKVVVVVTDDGKGIDTARVLAKAVEKGLVSPADAESMSHRDALQIIFRPGFSTAEQVSDLSGRGVGMDVVMRSIEQLRGTVDIDSTPGEGTVIRIALPLSIAVSHVMVTRCAGQLYGIPMDTVVETVRIAQSDIQRIREHRAAVLRGRIVPLFDLASVLQIDDRPRAGAATEEAELTALIVRTRNGIAGLVVDGFEGSMDVILKPMDGVLASLRGYAGTALLGNGAVLLIMNLEDLF</sequence>
<dbReference type="PROSITE" id="PS50109">
    <property type="entry name" value="HIS_KIN"/>
    <property type="match status" value="1"/>
</dbReference>
<dbReference type="PRINTS" id="PR00344">
    <property type="entry name" value="BCTRLSENSOR"/>
</dbReference>
<dbReference type="PANTHER" id="PTHR43395:SF1">
    <property type="entry name" value="CHEMOTAXIS PROTEIN CHEA"/>
    <property type="match status" value="1"/>
</dbReference>
<evidence type="ECO:0000256" key="3">
    <source>
        <dbReference type="ARBA" id="ARBA00021495"/>
    </source>
</evidence>
<dbReference type="EMBL" id="JFHE01000009">
    <property type="protein sequence ID" value="KDR35017.1"/>
    <property type="molecule type" value="Genomic_DNA"/>
</dbReference>
<evidence type="ECO:0000256" key="7">
    <source>
        <dbReference type="ARBA" id="ARBA00023012"/>
    </source>
</evidence>
<evidence type="ECO:0000313" key="14">
    <source>
        <dbReference type="EMBL" id="KDR35017.1"/>
    </source>
</evidence>
<dbReference type="SMART" id="SM00260">
    <property type="entry name" value="CheW"/>
    <property type="match status" value="1"/>
</dbReference>
<keyword evidence="5" id="KW-0808">Transferase</keyword>
<dbReference type="RefSeq" id="WP_035963352.1">
    <property type="nucleotide sequence ID" value="NZ_BMEG01000010.1"/>
</dbReference>
<keyword evidence="6 14" id="KW-0418">Kinase</keyword>
<dbReference type="CDD" id="cd00088">
    <property type="entry name" value="HPT"/>
    <property type="match status" value="1"/>
</dbReference>
<dbReference type="Gene3D" id="1.20.120.160">
    <property type="entry name" value="HPT domain"/>
    <property type="match status" value="1"/>
</dbReference>
<dbReference type="InterPro" id="IPR004358">
    <property type="entry name" value="Sig_transdc_His_kin-like_C"/>
</dbReference>
<dbReference type="SUPFAM" id="SSF47226">
    <property type="entry name" value="Histidine-containing phosphotransfer domain, HPT domain"/>
    <property type="match status" value="1"/>
</dbReference>
<dbReference type="EMBL" id="BMEG01000010">
    <property type="protein sequence ID" value="GGD88316.1"/>
    <property type="molecule type" value="Genomic_DNA"/>
</dbReference>
<protein>
    <recommendedName>
        <fullName evidence="3">Chemotaxis protein CheA</fullName>
        <ecNumber evidence="2">2.7.13.3</ecNumber>
    </recommendedName>
</protein>
<dbReference type="InterPro" id="IPR036061">
    <property type="entry name" value="CheW-like_dom_sf"/>
</dbReference>
<keyword evidence="16" id="KW-1185">Reference proteome</keyword>
<accession>A0A069P3I1</accession>
<dbReference type="SMART" id="SM01231">
    <property type="entry name" value="H-kinase_dim"/>
    <property type="match status" value="1"/>
</dbReference>
<dbReference type="Proteomes" id="UP000027439">
    <property type="component" value="Unassembled WGS sequence"/>
</dbReference>
<evidence type="ECO:0000256" key="1">
    <source>
        <dbReference type="ARBA" id="ARBA00000085"/>
    </source>
</evidence>
<evidence type="ECO:0000256" key="8">
    <source>
        <dbReference type="ARBA" id="ARBA00035100"/>
    </source>
</evidence>
<dbReference type="Pfam" id="PF02518">
    <property type="entry name" value="HATPase_c"/>
    <property type="match status" value="1"/>
</dbReference>
<dbReference type="InterPro" id="IPR036097">
    <property type="entry name" value="HisK_dim/P_sf"/>
</dbReference>
<keyword evidence="4 9" id="KW-0597">Phosphoprotein</keyword>
<feature type="domain" description="HPt" evidence="12">
    <location>
        <begin position="1"/>
        <end position="101"/>
    </location>
</feature>
<evidence type="ECO:0000259" key="10">
    <source>
        <dbReference type="PROSITE" id="PS50109"/>
    </source>
</evidence>
<dbReference type="PROSITE" id="PS50851">
    <property type="entry name" value="CHEW"/>
    <property type="match status" value="1"/>
</dbReference>
<reference evidence="14 15" key="2">
    <citation type="submission" date="2014-03" db="EMBL/GenBank/DDBJ databases">
        <title>Draft Genome Sequences of Four Burkholderia Strains.</title>
        <authorList>
            <person name="Liu X.Y."/>
            <person name="Li C.X."/>
            <person name="Xu J.H."/>
        </authorList>
    </citation>
    <scope>NUCLEOTIDE SEQUENCE [LARGE SCALE GENOMIC DNA]</scope>
    <source>
        <strain evidence="14 15">R27</strain>
    </source>
</reference>
<dbReference type="InterPro" id="IPR036890">
    <property type="entry name" value="HATPase_C_sf"/>
</dbReference>
<dbReference type="OrthoDB" id="9803176at2"/>
<evidence type="ECO:0000259" key="12">
    <source>
        <dbReference type="PROSITE" id="PS50894"/>
    </source>
</evidence>
<reference evidence="13" key="1">
    <citation type="journal article" date="2014" name="Int. J. Syst. Evol. Microbiol.">
        <title>Complete genome of a new Firmicutes species belonging to the dominant human colonic microbiota ('Ruminococcus bicirculans') reveals two chromosomes and a selective capacity to utilize plant glucans.</title>
        <authorList>
            <consortium name="NISC Comparative Sequencing Program"/>
            <person name="Wegmann U."/>
            <person name="Louis P."/>
            <person name="Goesmann A."/>
            <person name="Henrissat B."/>
            <person name="Duncan S.H."/>
            <person name="Flint H.J."/>
        </authorList>
    </citation>
    <scope>NUCLEOTIDE SEQUENCE</scope>
    <source>
        <strain evidence="13">CGMCC 1.11013</strain>
    </source>
</reference>
<evidence type="ECO:0000256" key="2">
    <source>
        <dbReference type="ARBA" id="ARBA00012438"/>
    </source>
</evidence>
<comment type="caution">
    <text evidence="14">The sequence shown here is derived from an EMBL/GenBank/DDBJ whole genome shotgun (WGS) entry which is preliminary data.</text>
</comment>
<dbReference type="eggNOG" id="COG0643">
    <property type="taxonomic scope" value="Bacteria"/>
</dbReference>
<keyword evidence="7" id="KW-0902">Two-component regulatory system</keyword>
<proteinExistence type="predicted"/>
<dbReference type="InterPro" id="IPR003594">
    <property type="entry name" value="HATPase_dom"/>
</dbReference>
<dbReference type="InterPro" id="IPR008207">
    <property type="entry name" value="Sig_transdc_His_kin_Hpt_dom"/>
</dbReference>
<dbReference type="GO" id="GO:0000155">
    <property type="term" value="F:phosphorelay sensor kinase activity"/>
    <property type="evidence" value="ECO:0007669"/>
    <property type="project" value="InterPro"/>
</dbReference>
<name>A0A069P3I1_9BURK</name>
<evidence type="ECO:0000256" key="9">
    <source>
        <dbReference type="PROSITE-ProRule" id="PRU00110"/>
    </source>
</evidence>
<dbReference type="InterPro" id="IPR005467">
    <property type="entry name" value="His_kinase_dom"/>
</dbReference>
<dbReference type="Gene3D" id="3.30.565.10">
    <property type="entry name" value="Histidine kinase-like ATPase, C-terminal domain"/>
    <property type="match status" value="1"/>
</dbReference>
<evidence type="ECO:0000259" key="11">
    <source>
        <dbReference type="PROSITE" id="PS50851"/>
    </source>
</evidence>
<dbReference type="PROSITE" id="PS50894">
    <property type="entry name" value="HPT"/>
    <property type="match status" value="1"/>
</dbReference>
<feature type="modified residue" description="Phosphohistidine" evidence="9">
    <location>
        <position position="44"/>
    </location>
</feature>
<dbReference type="GO" id="GO:0006935">
    <property type="term" value="P:chemotaxis"/>
    <property type="evidence" value="ECO:0007669"/>
    <property type="project" value="InterPro"/>
</dbReference>
<dbReference type="SUPFAM" id="SSF47384">
    <property type="entry name" value="Homodimeric domain of signal transducing histidine kinase"/>
    <property type="match status" value="1"/>
</dbReference>
<dbReference type="InterPro" id="IPR004105">
    <property type="entry name" value="CheA-like_dim"/>
</dbReference>
<dbReference type="Pfam" id="PF01584">
    <property type="entry name" value="CheW"/>
    <property type="match status" value="1"/>
</dbReference>
<dbReference type="PANTHER" id="PTHR43395">
    <property type="entry name" value="SENSOR HISTIDINE KINASE CHEA"/>
    <property type="match status" value="1"/>
</dbReference>
<dbReference type="Proteomes" id="UP000597138">
    <property type="component" value="Unassembled WGS sequence"/>
</dbReference>
<dbReference type="Gene3D" id="2.30.30.40">
    <property type="entry name" value="SH3 Domains"/>
    <property type="match status" value="1"/>
</dbReference>
<dbReference type="Pfam" id="PF02895">
    <property type="entry name" value="H-kinase_dim"/>
    <property type="match status" value="1"/>
</dbReference>
<dbReference type="SUPFAM" id="SSF55874">
    <property type="entry name" value="ATPase domain of HSP90 chaperone/DNA topoisomerase II/histidine kinase"/>
    <property type="match status" value="1"/>
</dbReference>
<dbReference type="Pfam" id="PF01627">
    <property type="entry name" value="Hpt"/>
    <property type="match status" value="1"/>
</dbReference>
<evidence type="ECO:0000256" key="4">
    <source>
        <dbReference type="ARBA" id="ARBA00022553"/>
    </source>
</evidence>
<evidence type="ECO:0000313" key="13">
    <source>
        <dbReference type="EMBL" id="GGD88316.1"/>
    </source>
</evidence>
<dbReference type="FunFam" id="3.30.565.10:FF:000016">
    <property type="entry name" value="Chemotaxis protein CheA, putative"/>
    <property type="match status" value="1"/>
</dbReference>
<dbReference type="SUPFAM" id="SSF50341">
    <property type="entry name" value="CheW-like"/>
    <property type="match status" value="1"/>
</dbReference>
<evidence type="ECO:0000313" key="15">
    <source>
        <dbReference type="Proteomes" id="UP000027439"/>
    </source>
</evidence>
<dbReference type="GO" id="GO:0005737">
    <property type="term" value="C:cytoplasm"/>
    <property type="evidence" value="ECO:0007669"/>
    <property type="project" value="InterPro"/>
</dbReference>
<dbReference type="AlphaFoldDB" id="A0A069P3I1"/>
<reference evidence="13" key="4">
    <citation type="submission" date="2024-05" db="EMBL/GenBank/DDBJ databases">
        <authorList>
            <person name="Sun Q."/>
            <person name="Zhou Y."/>
        </authorList>
    </citation>
    <scope>NUCLEOTIDE SEQUENCE</scope>
    <source>
        <strain evidence="13">CGMCC 1.11013</strain>
    </source>
</reference>
<dbReference type="CDD" id="cd16916">
    <property type="entry name" value="HATPase_CheA-like"/>
    <property type="match status" value="1"/>
</dbReference>
<comment type="function">
    <text evidence="8">Involved in the transmission of sensory signals from the chemoreceptors to the flagellar motors. CheA is autophosphorylated; it can transfer its phosphate group to either CheB or CheY.</text>
</comment>
<dbReference type="InterPro" id="IPR002545">
    <property type="entry name" value="CheW-lke_dom"/>
</dbReference>
<comment type="catalytic activity">
    <reaction evidence="1">
        <text>ATP + protein L-histidine = ADP + protein N-phospho-L-histidine.</text>
        <dbReference type="EC" id="2.7.13.3"/>
    </reaction>
</comment>
<dbReference type="SMART" id="SM00387">
    <property type="entry name" value="HATPase_c"/>
    <property type="match status" value="1"/>
</dbReference>